<name>A0ABT7AIS3_9HYPH</name>
<keyword evidence="3" id="KW-1185">Reference proteome</keyword>
<dbReference type="InterPro" id="IPR011042">
    <property type="entry name" value="6-blade_b-propeller_TolB-like"/>
</dbReference>
<dbReference type="Gene3D" id="2.120.10.30">
    <property type="entry name" value="TolB, C-terminal domain"/>
    <property type="match status" value="1"/>
</dbReference>
<evidence type="ECO:0000259" key="1">
    <source>
        <dbReference type="Pfam" id="PF07995"/>
    </source>
</evidence>
<gene>
    <name evidence="2" type="ORF">QNA08_13515</name>
</gene>
<dbReference type="GO" id="GO:0016491">
    <property type="term" value="F:oxidoreductase activity"/>
    <property type="evidence" value="ECO:0007669"/>
    <property type="project" value="UniProtKB-KW"/>
</dbReference>
<dbReference type="EC" id="1.1.5.-" evidence="2"/>
<dbReference type="InterPro" id="IPR011041">
    <property type="entry name" value="Quinoprot_gluc/sorb_DH_b-prop"/>
</dbReference>
<proteinExistence type="predicted"/>
<dbReference type="PANTHER" id="PTHR19328:SF75">
    <property type="entry name" value="ALDOSE SUGAR DEHYDROGENASE YLII"/>
    <property type="match status" value="1"/>
</dbReference>
<dbReference type="Proteomes" id="UP001321492">
    <property type="component" value="Unassembled WGS sequence"/>
</dbReference>
<dbReference type="Pfam" id="PF07995">
    <property type="entry name" value="GSDH"/>
    <property type="match status" value="1"/>
</dbReference>
<dbReference type="SUPFAM" id="SSF50952">
    <property type="entry name" value="Soluble quinoprotein glucose dehydrogenase"/>
    <property type="match status" value="1"/>
</dbReference>
<accession>A0ABT7AIS3</accession>
<dbReference type="PANTHER" id="PTHR19328">
    <property type="entry name" value="HEDGEHOG-INTERACTING PROTEIN"/>
    <property type="match status" value="1"/>
</dbReference>
<evidence type="ECO:0000313" key="3">
    <source>
        <dbReference type="Proteomes" id="UP001321492"/>
    </source>
</evidence>
<dbReference type="InterPro" id="IPR012938">
    <property type="entry name" value="Glc/Sorbosone_DH"/>
</dbReference>
<dbReference type="RefSeq" id="WP_283741255.1">
    <property type="nucleotide sequence ID" value="NZ_JASJEV010000008.1"/>
</dbReference>
<organism evidence="2 3">
    <name type="scientific">Chelatococcus albus</name>
    <dbReference type="NCBI Taxonomy" id="3047466"/>
    <lineage>
        <taxon>Bacteria</taxon>
        <taxon>Pseudomonadati</taxon>
        <taxon>Pseudomonadota</taxon>
        <taxon>Alphaproteobacteria</taxon>
        <taxon>Hyphomicrobiales</taxon>
        <taxon>Chelatococcaceae</taxon>
        <taxon>Chelatococcus</taxon>
    </lineage>
</organism>
<comment type="caution">
    <text evidence="2">The sequence shown here is derived from an EMBL/GenBank/DDBJ whole genome shotgun (WGS) entry which is preliminary data.</text>
</comment>
<evidence type="ECO:0000313" key="2">
    <source>
        <dbReference type="EMBL" id="MDJ1159253.1"/>
    </source>
</evidence>
<sequence length="383" mass="41200">MRSAAFALAAALVAAIVGAHPVLAQALLRARTEKADIVVETLARGLEHPWGLAFLPDGRMLVTERPGRLRIVTASGQVLPALSGVPRVAARGQGGLLDVALDPRFAENRLVYLTYAEPRSNGLSGTTVARGHLNSAATGLEGTTVIFRQEPGHTGGNHFGSRLAFTPDGTLFVTLGDRFTLRDKAQDLTTHLGKIVRVRPDGSVPPDNPFVGREGARPEIWSYGHRNVQGAALHPSSGELWAIEHGPRGGDEVNIARRSLNYGWPVITYGIDYSGAKIGIGTAKEGMEQPIFYWDPSIAPSGAAFYTADRFPGWRGSLFTGALAGQMLVRLELAGNRVTHEERMLEELGERIRDVRQGPDGLLYLLTDADDGRILRLRPAGAS</sequence>
<feature type="domain" description="Glucose/Sorbosone dehydrogenase" evidence="1">
    <location>
        <begin position="46"/>
        <end position="376"/>
    </location>
</feature>
<dbReference type="EMBL" id="JASJEV010000008">
    <property type="protein sequence ID" value="MDJ1159253.1"/>
    <property type="molecule type" value="Genomic_DNA"/>
</dbReference>
<reference evidence="2 3" key="1">
    <citation type="submission" date="2023-05" db="EMBL/GenBank/DDBJ databases">
        <title>Chelatococcus sp. nov., a moderately thermophilic bacterium isolated from hot spring microbial mat.</title>
        <authorList>
            <person name="Hu C.-J."/>
            <person name="Li W.-J."/>
        </authorList>
    </citation>
    <scope>NUCLEOTIDE SEQUENCE [LARGE SCALE GENOMIC DNA]</scope>
    <source>
        <strain evidence="2 3">SYSU G07232</strain>
    </source>
</reference>
<protein>
    <submittedName>
        <fullName evidence="2">PQQ-dependent sugar dehydrogenase</fullName>
        <ecNumber evidence="2">1.1.5.-</ecNumber>
    </submittedName>
</protein>
<keyword evidence="2" id="KW-0560">Oxidoreductase</keyword>